<sequence length="229" mass="25280">MKKMKNYFKIILVCILAVFFYNCDGEDGADGLTGENGINGTNGNDGINGENGVGFDELVKYGSIKLTLTGTRPDNVSFTDSSEFKFTPIEGNNLNYTNSVFKTSSSISFQLLRFLSAPDDIFQETTTGINFVVNNPGEDTQSIDFSISITNYAIIVDDNKYFVVNNYFNGNGSGITNFNITDYNFNEETNNLTFSFSFNVDRLNNSTGNDLTASGEVDVKVLERIQATR</sequence>
<accession>A0A918JV62</accession>
<organism evidence="2 3">
    <name type="scientific">Aquimarina muelleri</name>
    <dbReference type="NCBI Taxonomy" id="279356"/>
    <lineage>
        <taxon>Bacteria</taxon>
        <taxon>Pseudomonadati</taxon>
        <taxon>Bacteroidota</taxon>
        <taxon>Flavobacteriia</taxon>
        <taxon>Flavobacteriales</taxon>
        <taxon>Flavobacteriaceae</taxon>
        <taxon>Aquimarina</taxon>
    </lineage>
</organism>
<dbReference type="EMBL" id="BMWS01000007">
    <property type="protein sequence ID" value="GGX13473.1"/>
    <property type="molecule type" value="Genomic_DNA"/>
</dbReference>
<proteinExistence type="predicted"/>
<comment type="caution">
    <text evidence="2">The sequence shown here is derived from an EMBL/GenBank/DDBJ whole genome shotgun (WGS) entry which is preliminary data.</text>
</comment>
<feature type="chain" id="PRO_5036698761" description="Collagen-like protein" evidence="1">
    <location>
        <begin position="25"/>
        <end position="229"/>
    </location>
</feature>
<dbReference type="AlphaFoldDB" id="A0A918JV62"/>
<gene>
    <name evidence="2" type="ORF">GCM10007384_13830</name>
</gene>
<reference evidence="2 3" key="1">
    <citation type="journal article" date="2014" name="Int. J. Syst. Evol. Microbiol.">
        <title>Complete genome sequence of Corynebacterium casei LMG S-19264T (=DSM 44701T), isolated from a smear-ripened cheese.</title>
        <authorList>
            <consortium name="US DOE Joint Genome Institute (JGI-PGF)"/>
            <person name="Walter F."/>
            <person name="Albersmeier A."/>
            <person name="Kalinowski J."/>
            <person name="Ruckert C."/>
        </authorList>
    </citation>
    <scope>NUCLEOTIDE SEQUENCE [LARGE SCALE GENOMIC DNA]</scope>
    <source>
        <strain evidence="2 3">KCTC 12285</strain>
    </source>
</reference>
<evidence type="ECO:0000313" key="3">
    <source>
        <dbReference type="Proteomes" id="UP000601108"/>
    </source>
</evidence>
<evidence type="ECO:0008006" key="4">
    <source>
        <dbReference type="Google" id="ProtNLM"/>
    </source>
</evidence>
<feature type="signal peptide" evidence="1">
    <location>
        <begin position="1"/>
        <end position="24"/>
    </location>
</feature>
<keyword evidence="3" id="KW-1185">Reference proteome</keyword>
<protein>
    <recommendedName>
        <fullName evidence="4">Collagen-like protein</fullName>
    </recommendedName>
</protein>
<name>A0A918JV62_9FLAO</name>
<evidence type="ECO:0000256" key="1">
    <source>
        <dbReference type="SAM" id="SignalP"/>
    </source>
</evidence>
<dbReference type="Proteomes" id="UP000601108">
    <property type="component" value="Unassembled WGS sequence"/>
</dbReference>
<evidence type="ECO:0000313" key="2">
    <source>
        <dbReference type="EMBL" id="GGX13473.1"/>
    </source>
</evidence>
<keyword evidence="1" id="KW-0732">Signal</keyword>